<keyword evidence="2" id="KW-1185">Reference proteome</keyword>
<protein>
    <recommendedName>
        <fullName evidence="3">Right handed beta helix domain-containing protein</fullName>
    </recommendedName>
</protein>
<name>A0ABQ5QLB5_9ACTN</name>
<reference evidence="1" key="1">
    <citation type="submission" date="2022-12" db="EMBL/GenBank/DDBJ databases">
        <title>New Phytohabitans aurantiacus sp. RD004123 nov., an actinomycete isolated from soil.</title>
        <authorList>
            <person name="Triningsih D.W."/>
            <person name="Harunari E."/>
            <person name="Igarashi Y."/>
        </authorList>
    </citation>
    <scope>NUCLEOTIDE SEQUENCE</scope>
    <source>
        <strain evidence="1">RD004123</strain>
    </source>
</reference>
<proteinExistence type="predicted"/>
<evidence type="ECO:0000313" key="2">
    <source>
        <dbReference type="Proteomes" id="UP001144280"/>
    </source>
</evidence>
<accession>A0ABQ5QLB5</accession>
<organism evidence="1 2">
    <name type="scientific">Phytohabitans aurantiacus</name>
    <dbReference type="NCBI Taxonomy" id="3016789"/>
    <lineage>
        <taxon>Bacteria</taxon>
        <taxon>Bacillati</taxon>
        <taxon>Actinomycetota</taxon>
        <taxon>Actinomycetes</taxon>
        <taxon>Micromonosporales</taxon>
        <taxon>Micromonosporaceae</taxon>
    </lineage>
</organism>
<evidence type="ECO:0000313" key="1">
    <source>
        <dbReference type="EMBL" id="GLH95293.1"/>
    </source>
</evidence>
<gene>
    <name evidence="1" type="ORF">Pa4123_05650</name>
</gene>
<comment type="caution">
    <text evidence="1">The sequence shown here is derived from an EMBL/GenBank/DDBJ whole genome shotgun (WGS) entry which is preliminary data.</text>
</comment>
<dbReference type="EMBL" id="BSDI01000002">
    <property type="protein sequence ID" value="GLH95293.1"/>
    <property type="molecule type" value="Genomic_DNA"/>
</dbReference>
<evidence type="ECO:0008006" key="3">
    <source>
        <dbReference type="Google" id="ProtNLM"/>
    </source>
</evidence>
<sequence length="398" mass="41319">MAAAVADPDSEVVRVLADIEDAGPVLLRPGQRLVGEGTQIVFRPGCDGVRLVRDNEVRGLRLRAAPERRAVYNATTEADLGVLALTDLRVVGQVQIVAEGATTTGQVSIRELDLEAADTLERTLIDGYGVVSVRQGALTVWNRQPSDGSVLTARIEGVRVGRESAPVRGAGIVVSGAGDPSGRMVPQPVPAGRVRLSMLDADEVFADGGVEVGTADLIAGGVLVLFGVEAELVRLRAAVITYGVNDMVVDNWGDVERWQCAALTSHGASAVGVVNFGVIGELTVAEPITTYGTGARGLNVYLGHIGTADLHSVDTHGDAAVGIQISQPVRRLVVREGVRTRGGSGPSLVRGEIVELSATALSVLEGGDIDELRLGGGLDAAKASALQVRGRIGNMMVA</sequence>
<dbReference type="Proteomes" id="UP001144280">
    <property type="component" value="Unassembled WGS sequence"/>
</dbReference>